<evidence type="ECO:0000259" key="7">
    <source>
        <dbReference type="Pfam" id="PF01619"/>
    </source>
</evidence>
<dbReference type="GO" id="GO:0071949">
    <property type="term" value="F:FAD binding"/>
    <property type="evidence" value="ECO:0007669"/>
    <property type="project" value="TreeGrafter"/>
</dbReference>
<keyword evidence="5" id="KW-0274">FAD</keyword>
<keyword evidence="3 5" id="KW-0560">Oxidoreductase</keyword>
<dbReference type="InterPro" id="IPR015659">
    <property type="entry name" value="Proline_oxidase"/>
</dbReference>
<evidence type="ECO:0000256" key="1">
    <source>
        <dbReference type="ARBA" id="ARBA00005869"/>
    </source>
</evidence>
<dbReference type="InterPro" id="IPR002872">
    <property type="entry name" value="Proline_DH_dom"/>
</dbReference>
<reference evidence="8 9" key="1">
    <citation type="submission" date="2020-07" db="EMBL/GenBank/DDBJ databases">
        <title>Comparative genomics of pyrophilous fungi reveals a link between fire events and developmental genes.</title>
        <authorList>
            <consortium name="DOE Joint Genome Institute"/>
            <person name="Steindorff A.S."/>
            <person name="Carver A."/>
            <person name="Calhoun S."/>
            <person name="Stillman K."/>
            <person name="Liu H."/>
            <person name="Lipzen A."/>
            <person name="Pangilinan J."/>
            <person name="Labutti K."/>
            <person name="Bruns T.D."/>
            <person name="Grigoriev I.V."/>
        </authorList>
    </citation>
    <scope>NUCLEOTIDE SEQUENCE [LARGE SCALE GENOMIC DNA]</scope>
    <source>
        <strain evidence="8 9">CBS 144469</strain>
    </source>
</reference>
<organism evidence="8 9">
    <name type="scientific">Ephemerocybe angulata</name>
    <dbReference type="NCBI Taxonomy" id="980116"/>
    <lineage>
        <taxon>Eukaryota</taxon>
        <taxon>Fungi</taxon>
        <taxon>Dikarya</taxon>
        <taxon>Basidiomycota</taxon>
        <taxon>Agaricomycotina</taxon>
        <taxon>Agaricomycetes</taxon>
        <taxon>Agaricomycetidae</taxon>
        <taxon>Agaricales</taxon>
        <taxon>Agaricineae</taxon>
        <taxon>Psathyrellaceae</taxon>
        <taxon>Ephemerocybe</taxon>
    </lineage>
</organism>
<evidence type="ECO:0000256" key="5">
    <source>
        <dbReference type="RuleBase" id="RU364054"/>
    </source>
</evidence>
<dbReference type="GO" id="GO:0005739">
    <property type="term" value="C:mitochondrion"/>
    <property type="evidence" value="ECO:0007669"/>
    <property type="project" value="TreeGrafter"/>
</dbReference>
<dbReference type="OrthoDB" id="5464at2759"/>
<dbReference type="EMBL" id="JACGCI010000051">
    <property type="protein sequence ID" value="KAF6751322.1"/>
    <property type="molecule type" value="Genomic_DNA"/>
</dbReference>
<comment type="similarity">
    <text evidence="1 5">Belongs to the proline oxidase family.</text>
</comment>
<name>A0A8H6M4M5_9AGAR</name>
<dbReference type="GO" id="GO:0010133">
    <property type="term" value="P:L-proline catabolic process to L-glutamate"/>
    <property type="evidence" value="ECO:0007669"/>
    <property type="project" value="TreeGrafter"/>
</dbReference>
<comment type="caution">
    <text evidence="8">The sequence shown here is derived from an EMBL/GenBank/DDBJ whole genome shotgun (WGS) entry which is preliminary data.</text>
</comment>
<feature type="domain" description="Proline dehydrogenase" evidence="7">
    <location>
        <begin position="297"/>
        <end position="599"/>
    </location>
</feature>
<keyword evidence="9" id="KW-1185">Reference proteome</keyword>
<evidence type="ECO:0000313" key="8">
    <source>
        <dbReference type="EMBL" id="KAF6751322.1"/>
    </source>
</evidence>
<comment type="function">
    <text evidence="5">Converts proline to delta-1-pyrroline-5-carboxylate.</text>
</comment>
<protein>
    <recommendedName>
        <fullName evidence="2 5">Proline dehydrogenase</fullName>
        <ecNumber evidence="2 5">1.5.5.2</ecNumber>
    </recommendedName>
</protein>
<dbReference type="GO" id="GO:0004657">
    <property type="term" value="F:proline dehydrogenase activity"/>
    <property type="evidence" value="ECO:0007669"/>
    <property type="project" value="UniProtKB-EC"/>
</dbReference>
<feature type="compositionally biased region" description="Low complexity" evidence="6">
    <location>
        <begin position="408"/>
        <end position="422"/>
    </location>
</feature>
<evidence type="ECO:0000256" key="6">
    <source>
        <dbReference type="SAM" id="MobiDB-lite"/>
    </source>
</evidence>
<comment type="cofactor">
    <cofactor evidence="5">
        <name>FAD</name>
        <dbReference type="ChEBI" id="CHEBI:57692"/>
    </cofactor>
</comment>
<comment type="catalytic activity">
    <reaction evidence="5">
        <text>L-proline + a quinone = (S)-1-pyrroline-5-carboxylate + a quinol + H(+)</text>
        <dbReference type="Rhea" id="RHEA:23784"/>
        <dbReference type="ChEBI" id="CHEBI:15378"/>
        <dbReference type="ChEBI" id="CHEBI:17388"/>
        <dbReference type="ChEBI" id="CHEBI:24646"/>
        <dbReference type="ChEBI" id="CHEBI:60039"/>
        <dbReference type="ChEBI" id="CHEBI:132124"/>
        <dbReference type="EC" id="1.5.5.2"/>
    </reaction>
</comment>
<dbReference type="Proteomes" id="UP000521943">
    <property type="component" value="Unassembled WGS sequence"/>
</dbReference>
<evidence type="ECO:0000313" key="9">
    <source>
        <dbReference type="Proteomes" id="UP000521943"/>
    </source>
</evidence>
<dbReference type="AlphaFoldDB" id="A0A8H6M4M5"/>
<gene>
    <name evidence="8" type="ORF">DFP72DRAFT_1071519</name>
</gene>
<proteinExistence type="inferred from homology"/>
<dbReference type="PANTHER" id="PTHR13914:SF0">
    <property type="entry name" value="PROLINE DEHYDROGENASE 1, MITOCHONDRIAL"/>
    <property type="match status" value="1"/>
</dbReference>
<dbReference type="PANTHER" id="PTHR13914">
    <property type="entry name" value="PROLINE OXIDASE"/>
    <property type="match status" value="1"/>
</dbReference>
<keyword evidence="4 5" id="KW-0642">Proline metabolism</keyword>
<evidence type="ECO:0000256" key="4">
    <source>
        <dbReference type="ARBA" id="ARBA00023062"/>
    </source>
</evidence>
<dbReference type="EC" id="1.5.5.2" evidence="2 5"/>
<dbReference type="SUPFAM" id="SSF51730">
    <property type="entry name" value="FAD-linked oxidoreductase"/>
    <property type="match status" value="1"/>
</dbReference>
<evidence type="ECO:0000256" key="2">
    <source>
        <dbReference type="ARBA" id="ARBA00012695"/>
    </source>
</evidence>
<sequence>MQALLSRLSRTRLRGAPLFLLSATALPTYILLNSDSLPSPATPYQQPLRSLIRSYVVYSLCSIPVLVDNSPRLLETFTKIPGLRQVTFGLVRITFFDQFVGGETASTTLPILQALRAANKGAIFAYSVEVDEQEAKGTTSKKGSLEGSVGSPPHKRIVEEIIRCIDVAADFEDTLRGARTATVPYQTITGTGTIPSTSDNGCGTWVAIKLTAMLPNAHALISLSKCITSAREQMTQGSSERFSGASYPQFERLLDISKGADSIRAELIPFPGTPLPSDLEILKGSKHTTNDKMAMTTQDIDDVYDLYNDLLKICTRAQERGIKVLLDAEYSWYQPAIDALTFALMQKFNALPPSPSASQVRPLIYGTYQAYLRRTPLHLAYSMKHARENNYALGVKLVRGAYHHSEVSSHPTSGSSTSQSISPDPYPPVWSTKPETDEAYNDCVRIIISAVKDDIDKSSGTSTPREAGGRFGWATEALTSWIKSPPKVNPGHVGFGVLFGTHNWDSCNLILDELRKVGLGKVVTVVGENGKEVEKMELGNGVTQRVAIGQLYGMYDDLTDSIVHQTISSEPLAVKYLPYGGIKDVLPYLSRRAIENKSVLGEGGAARERQRAGRDIRKRIMGWFGVPE</sequence>
<keyword evidence="5" id="KW-0285">Flavoprotein</keyword>
<evidence type="ECO:0000256" key="3">
    <source>
        <dbReference type="ARBA" id="ARBA00023002"/>
    </source>
</evidence>
<dbReference type="InterPro" id="IPR029041">
    <property type="entry name" value="FAD-linked_oxidoreductase-like"/>
</dbReference>
<dbReference type="Gene3D" id="3.20.20.220">
    <property type="match status" value="1"/>
</dbReference>
<feature type="region of interest" description="Disordered" evidence="6">
    <location>
        <begin position="406"/>
        <end position="434"/>
    </location>
</feature>
<accession>A0A8H6M4M5</accession>
<dbReference type="Pfam" id="PF01619">
    <property type="entry name" value="Pro_dh"/>
    <property type="match status" value="1"/>
</dbReference>